<name>A0A6C0G6G0_9BACL</name>
<feature type="domain" description="N-acetyltransferase" evidence="3">
    <location>
        <begin position="1"/>
        <end position="186"/>
    </location>
</feature>
<dbReference type="InterPro" id="IPR016181">
    <property type="entry name" value="Acyl_CoA_acyltransferase"/>
</dbReference>
<sequence>MSTRRAAADDAPEVIPLLMEAIGSIAYLLTGASDDADAAERLSDFFKQPGNRISCEHVIVDERDGRIAGMIVAYPGDDAHLLDEPYLARMRRDFGEAEREIVREAMDGELYLDALAVGEAYRGQGIAKALMAAAEQRARELGFGRTALIVESYNDRAYGIYARSGYVEAGMLRIGGSDYRRMTKEL</sequence>
<dbReference type="PANTHER" id="PTHR43877">
    <property type="entry name" value="AMINOALKYLPHOSPHONATE N-ACETYLTRANSFERASE-RELATED-RELATED"/>
    <property type="match status" value="1"/>
</dbReference>
<dbReference type="RefSeq" id="WP_162359500.1">
    <property type="nucleotide sequence ID" value="NZ_CP048209.1"/>
</dbReference>
<evidence type="ECO:0000313" key="4">
    <source>
        <dbReference type="EMBL" id="QHT63070.1"/>
    </source>
</evidence>
<evidence type="ECO:0000259" key="3">
    <source>
        <dbReference type="PROSITE" id="PS51186"/>
    </source>
</evidence>
<proteinExistence type="predicted"/>
<dbReference type="SUPFAM" id="SSF55729">
    <property type="entry name" value="Acyl-CoA N-acyltransferases (Nat)"/>
    <property type="match status" value="1"/>
</dbReference>
<accession>A0A6C0G6G0</accession>
<dbReference type="Proteomes" id="UP000476064">
    <property type="component" value="Chromosome"/>
</dbReference>
<dbReference type="Gene3D" id="3.40.630.30">
    <property type="match status" value="1"/>
</dbReference>
<protein>
    <submittedName>
        <fullName evidence="4">GNAT family N-acetyltransferase</fullName>
    </submittedName>
</protein>
<evidence type="ECO:0000313" key="5">
    <source>
        <dbReference type="Proteomes" id="UP000476064"/>
    </source>
</evidence>
<keyword evidence="1 4" id="KW-0808">Transferase</keyword>
<dbReference type="InterPro" id="IPR000182">
    <property type="entry name" value="GNAT_dom"/>
</dbReference>
<dbReference type="GO" id="GO:0016747">
    <property type="term" value="F:acyltransferase activity, transferring groups other than amino-acyl groups"/>
    <property type="evidence" value="ECO:0007669"/>
    <property type="project" value="InterPro"/>
</dbReference>
<dbReference type="AlphaFoldDB" id="A0A6C0G6G0"/>
<keyword evidence="5" id="KW-1185">Reference proteome</keyword>
<reference evidence="4 5" key="1">
    <citation type="submission" date="2020-01" db="EMBL/GenBank/DDBJ databases">
        <title>Paenibacillus sp. nov., isolated from tomato rhizosphere.</title>
        <authorList>
            <person name="Weon H.-Y."/>
            <person name="Lee S.A."/>
        </authorList>
    </citation>
    <scope>NUCLEOTIDE SEQUENCE [LARGE SCALE GENOMIC DNA]</scope>
    <source>
        <strain evidence="4 5">12200R-189</strain>
    </source>
</reference>
<dbReference type="Pfam" id="PF00583">
    <property type="entry name" value="Acetyltransf_1"/>
    <property type="match status" value="1"/>
</dbReference>
<evidence type="ECO:0000256" key="2">
    <source>
        <dbReference type="ARBA" id="ARBA00023315"/>
    </source>
</evidence>
<dbReference type="PROSITE" id="PS51186">
    <property type="entry name" value="GNAT"/>
    <property type="match status" value="1"/>
</dbReference>
<dbReference type="InterPro" id="IPR050832">
    <property type="entry name" value="Bact_Acetyltransf"/>
</dbReference>
<dbReference type="EMBL" id="CP048209">
    <property type="protein sequence ID" value="QHT63070.1"/>
    <property type="molecule type" value="Genomic_DNA"/>
</dbReference>
<organism evidence="4 5">
    <name type="scientific">Paenibacillus lycopersici</name>
    <dbReference type="NCBI Taxonomy" id="2704462"/>
    <lineage>
        <taxon>Bacteria</taxon>
        <taxon>Bacillati</taxon>
        <taxon>Bacillota</taxon>
        <taxon>Bacilli</taxon>
        <taxon>Bacillales</taxon>
        <taxon>Paenibacillaceae</taxon>
        <taxon>Paenibacillus</taxon>
    </lineage>
</organism>
<dbReference type="PANTHER" id="PTHR43877:SF2">
    <property type="entry name" value="AMINOALKYLPHOSPHONATE N-ACETYLTRANSFERASE-RELATED"/>
    <property type="match status" value="1"/>
</dbReference>
<dbReference type="KEGG" id="plyc:GXP70_25955"/>
<keyword evidence="2" id="KW-0012">Acyltransferase</keyword>
<evidence type="ECO:0000256" key="1">
    <source>
        <dbReference type="ARBA" id="ARBA00022679"/>
    </source>
</evidence>
<gene>
    <name evidence="4" type="ORF">GXP70_25955</name>
</gene>
<dbReference type="CDD" id="cd04301">
    <property type="entry name" value="NAT_SF"/>
    <property type="match status" value="1"/>
</dbReference>